<dbReference type="Gene3D" id="2.30.30.40">
    <property type="entry name" value="SH3 Domains"/>
    <property type="match status" value="1"/>
</dbReference>
<evidence type="ECO:0000313" key="5">
    <source>
        <dbReference type="EMBL" id="MRH08576.1"/>
    </source>
</evidence>
<protein>
    <submittedName>
        <fullName evidence="5">Glycoside hydrolase family 25</fullName>
    </submittedName>
</protein>
<dbReference type="InterPro" id="IPR002053">
    <property type="entry name" value="Glyco_hydro_25"/>
</dbReference>
<dbReference type="Gene3D" id="3.20.20.80">
    <property type="entry name" value="Glycosidases"/>
    <property type="match status" value="1"/>
</dbReference>
<evidence type="ECO:0000256" key="1">
    <source>
        <dbReference type="ARBA" id="ARBA00010646"/>
    </source>
</evidence>
<comment type="similarity">
    <text evidence="1">Belongs to the glycosyl hydrolase 25 family.</text>
</comment>
<keyword evidence="2 5" id="KW-0378">Hydrolase</keyword>
<organism evidence="5 6">
    <name type="scientific">Limosilactobacillus reuteri</name>
    <name type="common">Lactobacillus reuteri</name>
    <dbReference type="NCBI Taxonomy" id="1598"/>
    <lineage>
        <taxon>Bacteria</taxon>
        <taxon>Bacillati</taxon>
        <taxon>Bacillota</taxon>
        <taxon>Bacilli</taxon>
        <taxon>Lactobacillales</taxon>
        <taxon>Lactobacillaceae</taxon>
        <taxon>Limosilactobacillus</taxon>
    </lineage>
</organism>
<dbReference type="PANTHER" id="PTHR34135:SF2">
    <property type="entry name" value="LYSOZYME"/>
    <property type="match status" value="1"/>
</dbReference>
<dbReference type="Proteomes" id="UP000472879">
    <property type="component" value="Unassembled WGS sequence"/>
</dbReference>
<dbReference type="SMART" id="SM00287">
    <property type="entry name" value="SH3b"/>
    <property type="match status" value="1"/>
</dbReference>
<sequence>MTLKVVDVYSGSPRSYAQATDADAVIVKATQGTGYINPFADIDYQTAKRNGKLLGVYHYAAGGDPVAEAQYFYNNVKGYVGEAILGLDWEKGQNAAWGDTNWSRRFVDEVHRLTGVWPIIYVQFSAVYQVANCANTCGLWGAGYPWYNNSWDIPPFLLSYGFAPWKNLTGWQFTGNTKDRSIFYLDANGWMALAKGDSGITHTAQPEVKPIDNKVVNAPIQTTWKDSLGVIWHAENGKFTVGDGNQLHLRWGATPSSTVISVLNAGDVVKYDAWARTNGFVYARQPRGNGQYGYVAVRDANTNEAYGEFE</sequence>
<dbReference type="GO" id="GO:0003796">
    <property type="term" value="F:lysozyme activity"/>
    <property type="evidence" value="ECO:0007669"/>
    <property type="project" value="InterPro"/>
</dbReference>
<dbReference type="GO" id="GO:0016998">
    <property type="term" value="P:cell wall macromolecule catabolic process"/>
    <property type="evidence" value="ECO:0007669"/>
    <property type="project" value="InterPro"/>
</dbReference>
<evidence type="ECO:0000313" key="6">
    <source>
        <dbReference type="Proteomes" id="UP000472879"/>
    </source>
</evidence>
<dbReference type="Pfam" id="PF01183">
    <property type="entry name" value="Glyco_hydro_25"/>
    <property type="match status" value="1"/>
</dbReference>
<dbReference type="SMART" id="SM00641">
    <property type="entry name" value="Glyco_25"/>
    <property type="match status" value="1"/>
</dbReference>
<dbReference type="InterPro" id="IPR017853">
    <property type="entry name" value="GH"/>
</dbReference>
<evidence type="ECO:0000259" key="4">
    <source>
        <dbReference type="SMART" id="SM00287"/>
    </source>
</evidence>
<dbReference type="SUPFAM" id="SSF51445">
    <property type="entry name" value="(Trans)glycosidases"/>
    <property type="match status" value="1"/>
</dbReference>
<dbReference type="InterPro" id="IPR018077">
    <property type="entry name" value="Glyco_hydro_fam25_subgr"/>
</dbReference>
<name>A0A6L5P2V1_LIMRT</name>
<proteinExistence type="inferred from homology"/>
<dbReference type="InterPro" id="IPR003646">
    <property type="entry name" value="SH3-like_bac-type"/>
</dbReference>
<dbReference type="RefSeq" id="WP_153704716.1">
    <property type="nucleotide sequence ID" value="NZ_WJNA01000006.1"/>
</dbReference>
<dbReference type="GO" id="GO:0009253">
    <property type="term" value="P:peptidoglycan catabolic process"/>
    <property type="evidence" value="ECO:0007669"/>
    <property type="project" value="InterPro"/>
</dbReference>
<dbReference type="GO" id="GO:0016052">
    <property type="term" value="P:carbohydrate catabolic process"/>
    <property type="evidence" value="ECO:0007669"/>
    <property type="project" value="TreeGrafter"/>
</dbReference>
<reference evidence="5 6" key="1">
    <citation type="submission" date="2019-11" db="EMBL/GenBank/DDBJ databases">
        <title>Draft genome sequence of 12 host-associated Lactobacillus reuteri rodent strains.</title>
        <authorList>
            <person name="Zhang S."/>
            <person name="Ozcam M."/>
            <person name="Van Pijkeren J.P."/>
        </authorList>
    </citation>
    <scope>NUCLEOTIDE SEQUENCE [LARGE SCALE GENOMIC DNA]</scope>
    <source>
        <strain evidence="5 6">Lr4020</strain>
    </source>
</reference>
<dbReference type="EMBL" id="WJNA01000006">
    <property type="protein sequence ID" value="MRH08576.1"/>
    <property type="molecule type" value="Genomic_DNA"/>
</dbReference>
<evidence type="ECO:0000256" key="2">
    <source>
        <dbReference type="ARBA" id="ARBA00022801"/>
    </source>
</evidence>
<gene>
    <name evidence="5" type="ORF">GIX81_03755</name>
</gene>
<evidence type="ECO:0000256" key="3">
    <source>
        <dbReference type="ARBA" id="ARBA00023295"/>
    </source>
</evidence>
<comment type="caution">
    <text evidence="5">The sequence shown here is derived from an EMBL/GenBank/DDBJ whole genome shotgun (WGS) entry which is preliminary data.</text>
</comment>
<accession>A0A6L5P2V1</accession>
<keyword evidence="3" id="KW-0326">Glycosidase</keyword>
<dbReference type="AlphaFoldDB" id="A0A6L5P2V1"/>
<dbReference type="PANTHER" id="PTHR34135">
    <property type="entry name" value="LYSOZYME"/>
    <property type="match status" value="1"/>
</dbReference>
<feature type="domain" description="SH3b" evidence="4">
    <location>
        <begin position="234"/>
        <end position="303"/>
    </location>
</feature>
<dbReference type="PROSITE" id="PS51904">
    <property type="entry name" value="GLYCOSYL_HYDROL_F25_2"/>
    <property type="match status" value="1"/>
</dbReference>